<organism evidence="2 3">
    <name type="scientific">Streptomyces justiciae</name>
    <dbReference type="NCBI Taxonomy" id="2780140"/>
    <lineage>
        <taxon>Bacteria</taxon>
        <taxon>Bacillati</taxon>
        <taxon>Actinomycetota</taxon>
        <taxon>Actinomycetes</taxon>
        <taxon>Kitasatosporales</taxon>
        <taxon>Streptomycetaceae</taxon>
        <taxon>Streptomyces</taxon>
    </lineage>
</organism>
<name>A0ABU3LWY8_9ACTN</name>
<feature type="region of interest" description="Disordered" evidence="1">
    <location>
        <begin position="78"/>
        <end position="123"/>
    </location>
</feature>
<dbReference type="RefSeq" id="WP_314203223.1">
    <property type="nucleotide sequence ID" value="NZ_JAVTLL010000016.1"/>
</dbReference>
<keyword evidence="3" id="KW-1185">Reference proteome</keyword>
<dbReference type="EMBL" id="JAVTLL010000016">
    <property type="protein sequence ID" value="MDT7843744.1"/>
    <property type="molecule type" value="Genomic_DNA"/>
</dbReference>
<feature type="compositionally biased region" description="Basic and acidic residues" evidence="1">
    <location>
        <begin position="78"/>
        <end position="106"/>
    </location>
</feature>
<comment type="caution">
    <text evidence="2">The sequence shown here is derived from an EMBL/GenBank/DDBJ whole genome shotgun (WGS) entry which is preliminary data.</text>
</comment>
<sequence>MDKVAGSIRHTADALGEINRVLKGAADGDWRGKAAIAFRELLDDDFRPKIEDAYDSFDQAKRVIQGWSDYMEDKQKKARSLEREAAEAKSAADKAKQAESDGEKKKPTSGSDDSSDPVEDARKRARTLHAEYEEEGKNSAKRLQKAIDIAPNEPGFWEKLGESISNAFDAIADAAAWLHDQAIELLGKLAPLLDLIGDIAGLLSAVTGLLALIPGLQFLGAASLVLAGVALGAHYLSAVGTTGSFGKALLTKDVIMDAVGFGLGKAGAMLGDGILAAAKASGAPTRMVPQLIGSAKELPMGYFQLASSSYAMGQSEFLWRTGQYFTTWTGNVMTAEGGGDSVETLGKIFSWDFGPLTQKPKVTN</sequence>
<evidence type="ECO:0000256" key="1">
    <source>
        <dbReference type="SAM" id="MobiDB-lite"/>
    </source>
</evidence>
<proteinExistence type="predicted"/>
<gene>
    <name evidence="2" type="ORF">RQC66_23775</name>
</gene>
<dbReference type="Proteomes" id="UP001257948">
    <property type="component" value="Unassembled WGS sequence"/>
</dbReference>
<protein>
    <recommendedName>
        <fullName evidence="4">WXG100 family type VII secretion target</fullName>
    </recommendedName>
</protein>
<accession>A0ABU3LWY8</accession>
<evidence type="ECO:0008006" key="4">
    <source>
        <dbReference type="Google" id="ProtNLM"/>
    </source>
</evidence>
<reference evidence="3" key="1">
    <citation type="submission" date="2023-07" db="EMBL/GenBank/DDBJ databases">
        <title>Draft genome sequence of the endophytic actinobacterium Streptomyces justiciae WPN32, a potential antibiotic producer.</title>
        <authorList>
            <person name="Yasawong M."/>
            <person name="Pana W."/>
            <person name="Ganta P."/>
            <person name="Santapan N."/>
            <person name="Songngamsuk T."/>
            <person name="Phatcharaharikarn M."/>
            <person name="Kerdtoob S."/>
            <person name="Nantapong N."/>
        </authorList>
    </citation>
    <scope>NUCLEOTIDE SEQUENCE [LARGE SCALE GENOMIC DNA]</scope>
    <source>
        <strain evidence="3">WPN32</strain>
    </source>
</reference>
<evidence type="ECO:0000313" key="3">
    <source>
        <dbReference type="Proteomes" id="UP001257948"/>
    </source>
</evidence>
<evidence type="ECO:0000313" key="2">
    <source>
        <dbReference type="EMBL" id="MDT7843744.1"/>
    </source>
</evidence>